<accession>A0A9E2KDR1</accession>
<dbReference type="GO" id="GO:0005524">
    <property type="term" value="F:ATP binding"/>
    <property type="evidence" value="ECO:0007669"/>
    <property type="project" value="UniProtKB-UniRule"/>
</dbReference>
<evidence type="ECO:0000256" key="5">
    <source>
        <dbReference type="ARBA" id="ARBA00022781"/>
    </source>
</evidence>
<evidence type="ECO:0000256" key="2">
    <source>
        <dbReference type="ARBA" id="ARBA00004170"/>
    </source>
</evidence>
<keyword evidence="4 10" id="KW-0813">Transport</keyword>
<evidence type="ECO:0000256" key="3">
    <source>
        <dbReference type="ARBA" id="ARBA00007681"/>
    </source>
</evidence>
<keyword evidence="10" id="KW-1003">Cell membrane</keyword>
<dbReference type="Proteomes" id="UP000824229">
    <property type="component" value="Unassembled WGS sequence"/>
</dbReference>
<dbReference type="PANTHER" id="PTHR11693">
    <property type="entry name" value="ATP SYNTHASE GAMMA CHAIN"/>
    <property type="match status" value="1"/>
</dbReference>
<dbReference type="PRINTS" id="PR00126">
    <property type="entry name" value="ATPASEGAMMA"/>
</dbReference>
<evidence type="ECO:0000256" key="4">
    <source>
        <dbReference type="ARBA" id="ARBA00022448"/>
    </source>
</evidence>
<evidence type="ECO:0000256" key="8">
    <source>
        <dbReference type="ARBA" id="ARBA00023196"/>
    </source>
</evidence>
<evidence type="ECO:0000256" key="9">
    <source>
        <dbReference type="ARBA" id="ARBA00023310"/>
    </source>
</evidence>
<keyword evidence="5 10" id="KW-0375">Hydrogen ion transport</keyword>
<gene>
    <name evidence="10 11" type="primary">atpG</name>
    <name evidence="11" type="ORF">H9872_07865</name>
</gene>
<name>A0A9E2KDR1_9FIRM</name>
<proteinExistence type="inferred from homology"/>
<dbReference type="InterPro" id="IPR000131">
    <property type="entry name" value="ATP_synth_F1_gsu"/>
</dbReference>
<sequence>MASLQDIKGRIRSIDSTKKITSAMNLVATSKLNKSKEAALRTRPFFNKILSTMQSIAQNAKGNGSPFLRPNGSDVKAYITLSGDKGLCGGYNANICKLTMGQIEDKEKSHLVVVGRKGVEQFKSRGYQVAKTVSDISEAPTYQDAKELADYVTDKFLKGEIGEVYLSYTSFKSTIQQEPIMIRLLPLDIENIETTKSESNEPSDLLIYEPSPEAVLGYIIPRYVADVIYGALCEASASENGARMTAMDSATENAQEIQDKLSIQYNRARQAAITQELTEIVAGVGALK</sequence>
<comment type="subunit">
    <text evidence="10">F-type ATPases have 2 components, CF(1) - the catalytic core - and CF(0) - the membrane proton channel. CF(1) has five subunits: alpha(3), beta(3), gamma(1), delta(1), epsilon(1). CF(0) has three main subunits: a, b and c.</text>
</comment>
<dbReference type="EMBL" id="JAHLFQ010000183">
    <property type="protein sequence ID" value="MBU3804657.1"/>
    <property type="molecule type" value="Genomic_DNA"/>
</dbReference>
<keyword evidence="8 10" id="KW-0139">CF(1)</keyword>
<dbReference type="SUPFAM" id="SSF52943">
    <property type="entry name" value="ATP synthase (F1-ATPase), gamma subunit"/>
    <property type="match status" value="1"/>
</dbReference>
<keyword evidence="9 10" id="KW-0066">ATP synthesis</keyword>
<dbReference type="GO" id="GO:0045259">
    <property type="term" value="C:proton-transporting ATP synthase complex"/>
    <property type="evidence" value="ECO:0007669"/>
    <property type="project" value="UniProtKB-KW"/>
</dbReference>
<dbReference type="GO" id="GO:0042777">
    <property type="term" value="P:proton motive force-driven plasma membrane ATP synthesis"/>
    <property type="evidence" value="ECO:0007669"/>
    <property type="project" value="UniProtKB-UniRule"/>
</dbReference>
<dbReference type="PANTHER" id="PTHR11693:SF22">
    <property type="entry name" value="ATP SYNTHASE SUBUNIT GAMMA, MITOCHONDRIAL"/>
    <property type="match status" value="1"/>
</dbReference>
<dbReference type="InterPro" id="IPR035968">
    <property type="entry name" value="ATP_synth_F1_ATPase_gsu"/>
</dbReference>
<dbReference type="Gene3D" id="3.40.1380.10">
    <property type="match status" value="1"/>
</dbReference>
<comment type="caution">
    <text evidence="11">The sequence shown here is derived from an EMBL/GenBank/DDBJ whole genome shotgun (WGS) entry which is preliminary data.</text>
</comment>
<dbReference type="AlphaFoldDB" id="A0A9E2KDR1"/>
<dbReference type="Gene3D" id="1.10.287.80">
    <property type="entry name" value="ATP synthase, gamma subunit, helix hairpin domain"/>
    <property type="match status" value="1"/>
</dbReference>
<evidence type="ECO:0000256" key="1">
    <source>
        <dbReference type="ARBA" id="ARBA00003456"/>
    </source>
</evidence>
<evidence type="ECO:0000313" key="11">
    <source>
        <dbReference type="EMBL" id="MBU3804657.1"/>
    </source>
</evidence>
<evidence type="ECO:0000256" key="6">
    <source>
        <dbReference type="ARBA" id="ARBA00023065"/>
    </source>
</evidence>
<dbReference type="HAMAP" id="MF_00815">
    <property type="entry name" value="ATP_synth_gamma_bact"/>
    <property type="match status" value="1"/>
</dbReference>
<comment type="similarity">
    <text evidence="3 10">Belongs to the ATPase gamma chain family.</text>
</comment>
<evidence type="ECO:0000256" key="10">
    <source>
        <dbReference type="HAMAP-Rule" id="MF_00815"/>
    </source>
</evidence>
<dbReference type="CDD" id="cd12151">
    <property type="entry name" value="F1-ATPase_gamma"/>
    <property type="match status" value="1"/>
</dbReference>
<dbReference type="Pfam" id="PF00231">
    <property type="entry name" value="ATP-synt"/>
    <property type="match status" value="1"/>
</dbReference>
<keyword evidence="7 10" id="KW-0472">Membrane</keyword>
<protein>
    <recommendedName>
        <fullName evidence="10">ATP synthase gamma chain</fullName>
    </recommendedName>
    <alternativeName>
        <fullName evidence="10">ATP synthase F1 sector gamma subunit</fullName>
    </alternativeName>
    <alternativeName>
        <fullName evidence="10">F-ATPase gamma subunit</fullName>
    </alternativeName>
</protein>
<comment type="subcellular location">
    <subcellularLocation>
        <location evidence="10">Cell membrane</location>
        <topology evidence="10">Peripheral membrane protein</topology>
    </subcellularLocation>
    <subcellularLocation>
        <location evidence="2">Membrane</location>
        <topology evidence="2">Peripheral membrane protein</topology>
    </subcellularLocation>
</comment>
<dbReference type="GO" id="GO:0005886">
    <property type="term" value="C:plasma membrane"/>
    <property type="evidence" value="ECO:0007669"/>
    <property type="project" value="UniProtKB-SubCell"/>
</dbReference>
<dbReference type="NCBIfam" id="TIGR01146">
    <property type="entry name" value="ATPsyn_F1gamma"/>
    <property type="match status" value="1"/>
</dbReference>
<evidence type="ECO:0000256" key="7">
    <source>
        <dbReference type="ARBA" id="ARBA00023136"/>
    </source>
</evidence>
<dbReference type="GO" id="GO:0046933">
    <property type="term" value="F:proton-transporting ATP synthase activity, rotational mechanism"/>
    <property type="evidence" value="ECO:0007669"/>
    <property type="project" value="UniProtKB-UniRule"/>
</dbReference>
<comment type="function">
    <text evidence="1 10">Produces ATP from ADP in the presence of a proton gradient across the membrane. The gamma chain is believed to be important in regulating ATPase activity and the flow of protons through the CF(0) complex.</text>
</comment>
<organism evidence="11 12">
    <name type="scientific">Candidatus Cellulosilyticum pullistercoris</name>
    <dbReference type="NCBI Taxonomy" id="2838521"/>
    <lineage>
        <taxon>Bacteria</taxon>
        <taxon>Bacillati</taxon>
        <taxon>Bacillota</taxon>
        <taxon>Clostridia</taxon>
        <taxon>Lachnospirales</taxon>
        <taxon>Cellulosilyticaceae</taxon>
        <taxon>Cellulosilyticum</taxon>
    </lineage>
</organism>
<evidence type="ECO:0000313" key="12">
    <source>
        <dbReference type="Proteomes" id="UP000824229"/>
    </source>
</evidence>
<keyword evidence="6 10" id="KW-0406">Ion transport</keyword>
<reference evidence="11" key="2">
    <citation type="submission" date="2021-04" db="EMBL/GenBank/DDBJ databases">
        <authorList>
            <person name="Gilroy R."/>
        </authorList>
    </citation>
    <scope>NUCLEOTIDE SEQUENCE</scope>
    <source>
        <strain evidence="11">B5-657</strain>
    </source>
</reference>
<reference evidence="11" key="1">
    <citation type="journal article" date="2021" name="PeerJ">
        <title>Extensive microbial diversity within the chicken gut microbiome revealed by metagenomics and culture.</title>
        <authorList>
            <person name="Gilroy R."/>
            <person name="Ravi A."/>
            <person name="Getino M."/>
            <person name="Pursley I."/>
            <person name="Horton D.L."/>
            <person name="Alikhan N.F."/>
            <person name="Baker D."/>
            <person name="Gharbi K."/>
            <person name="Hall N."/>
            <person name="Watson M."/>
            <person name="Adriaenssens E.M."/>
            <person name="Foster-Nyarko E."/>
            <person name="Jarju S."/>
            <person name="Secka A."/>
            <person name="Antonio M."/>
            <person name="Oren A."/>
            <person name="Chaudhuri R.R."/>
            <person name="La Ragione R."/>
            <person name="Hildebrand F."/>
            <person name="Pallen M.J."/>
        </authorList>
    </citation>
    <scope>NUCLEOTIDE SEQUENCE</scope>
    <source>
        <strain evidence="11">B5-657</strain>
    </source>
</reference>